<dbReference type="EMBL" id="JABWAB010000004">
    <property type="protein sequence ID" value="KAF6052928.1"/>
    <property type="molecule type" value="Genomic_DNA"/>
</dbReference>
<dbReference type="InterPro" id="IPR013154">
    <property type="entry name" value="ADH-like_N"/>
</dbReference>
<dbReference type="Proteomes" id="UP000590412">
    <property type="component" value="Unassembled WGS sequence"/>
</dbReference>
<accession>A0A8X7NM08</accession>
<dbReference type="Gene3D" id="3.40.50.720">
    <property type="entry name" value="NAD(P)-binding Rossmann-like Domain"/>
    <property type="match status" value="1"/>
</dbReference>
<dbReference type="InterPro" id="IPR013149">
    <property type="entry name" value="ADH-like_C"/>
</dbReference>
<dbReference type="SMART" id="SM00829">
    <property type="entry name" value="PKS_ER"/>
    <property type="match status" value="1"/>
</dbReference>
<dbReference type="InterPro" id="IPR047122">
    <property type="entry name" value="Trans-enoyl_RdTase-like"/>
</dbReference>
<evidence type="ECO:0000259" key="1">
    <source>
        <dbReference type="SMART" id="SM00829"/>
    </source>
</evidence>
<feature type="domain" description="Enoyl reductase (ER)" evidence="1">
    <location>
        <begin position="24"/>
        <end position="300"/>
    </location>
</feature>
<organism evidence="2 3">
    <name type="scientific">Candida parapsilosis</name>
    <name type="common">Yeast</name>
    <dbReference type="NCBI Taxonomy" id="5480"/>
    <lineage>
        <taxon>Eukaryota</taxon>
        <taxon>Fungi</taxon>
        <taxon>Dikarya</taxon>
        <taxon>Ascomycota</taxon>
        <taxon>Saccharomycotina</taxon>
        <taxon>Pichiomycetes</taxon>
        <taxon>Debaryomycetaceae</taxon>
        <taxon>Candida/Lodderomyces clade</taxon>
        <taxon>Candida</taxon>
    </lineage>
</organism>
<dbReference type="PANTHER" id="PTHR45348">
    <property type="entry name" value="HYPOTHETICAL OXIDOREDUCTASE (EUROFUNG)"/>
    <property type="match status" value="1"/>
</dbReference>
<gene>
    <name evidence="2" type="ORF">FOB60_003184</name>
</gene>
<evidence type="ECO:0000313" key="2">
    <source>
        <dbReference type="EMBL" id="KAF6052928.1"/>
    </source>
</evidence>
<dbReference type="CDD" id="cd08249">
    <property type="entry name" value="enoyl_reductase_like"/>
    <property type="match status" value="1"/>
</dbReference>
<dbReference type="InterPro" id="IPR036291">
    <property type="entry name" value="NAD(P)-bd_dom_sf"/>
</dbReference>
<dbReference type="SUPFAM" id="SSF51735">
    <property type="entry name" value="NAD(P)-binding Rossmann-fold domains"/>
    <property type="match status" value="1"/>
</dbReference>
<dbReference type="PANTHER" id="PTHR45348:SF2">
    <property type="entry name" value="ZINC-TYPE ALCOHOL DEHYDROGENASE-LIKE PROTEIN C2E1P3.01"/>
    <property type="match status" value="1"/>
</dbReference>
<dbReference type="Gene3D" id="3.90.180.10">
    <property type="entry name" value="Medium-chain alcohol dehydrogenases, catalytic domain"/>
    <property type="match status" value="1"/>
</dbReference>
<dbReference type="InterPro" id="IPR020843">
    <property type="entry name" value="ER"/>
</dbReference>
<dbReference type="SUPFAM" id="SSF50129">
    <property type="entry name" value="GroES-like"/>
    <property type="match status" value="1"/>
</dbReference>
<dbReference type="Pfam" id="PF08240">
    <property type="entry name" value="ADH_N"/>
    <property type="match status" value="1"/>
</dbReference>
<dbReference type="Pfam" id="PF00107">
    <property type="entry name" value="ADH_zinc_N"/>
    <property type="match status" value="1"/>
</dbReference>
<dbReference type="InterPro" id="IPR011032">
    <property type="entry name" value="GroES-like_sf"/>
</dbReference>
<name>A0A8X7NM08_CANPA</name>
<dbReference type="AlphaFoldDB" id="A0A8X7NM08"/>
<reference evidence="2" key="1">
    <citation type="submission" date="2020-03" db="EMBL/GenBank/DDBJ databases">
        <title>FDA dAtabase for Regulatory Grade micrObial Sequences (FDA-ARGOS): Supporting development and validation of Infectious Disease Dx tests.</title>
        <authorList>
            <person name="Campos J."/>
            <person name="Goldberg B."/>
            <person name="Tallon L."/>
            <person name="Sadzewicz L."/>
            <person name="Vavikolanu K."/>
            <person name="Mehta A."/>
            <person name="Aluvathingal J."/>
            <person name="Nadendla S."/>
            <person name="Nandy P."/>
            <person name="Geyer C."/>
            <person name="Yan Y."/>
            <person name="Sichtig H."/>
        </authorList>
    </citation>
    <scope>NUCLEOTIDE SEQUENCE [LARGE SCALE GENOMIC DNA]</scope>
    <source>
        <strain evidence="2">FDAARGOS_652</strain>
    </source>
</reference>
<sequence length="376" mass="40913">MITIQNIHNAFFPIVSMKAAVYSGNKQSPTEIKESLPTPTISADEILIKSKAFAINPTDWKSIDRGTCSQGDILGCDVSGIVVEVGKNVPHFAKGDFVGAFVVGNSSSSNGAFAEYVVVNPFGCVKYKSLSDEVVENSSPITTFLGAASVTLGLVTVGDSFSYQLRIGERYSEGDYILIWGGATATGLLAIQLAKSIYGLNVITTASSKNHDCLKSLGADYVLDYHDVDVVSKIREIGKGMLKFALDTVANASTFQQVYDATSQVSGDVYLDSLLFLDDKTIKLDEKRDNTKIHFGKTLAYLAITESKKYGGGTMRRPDDMLKYYEPWWFDVLPKHINMIKHANLKALSDGLNSVDEGFKLSKEGKVSGEKIVFSI</sequence>
<protein>
    <submittedName>
        <fullName evidence="2">Zinc-binding dehydrogenase family protein</fullName>
    </submittedName>
</protein>
<evidence type="ECO:0000313" key="3">
    <source>
        <dbReference type="Proteomes" id="UP000590412"/>
    </source>
</evidence>
<proteinExistence type="predicted"/>
<dbReference type="GO" id="GO:0016651">
    <property type="term" value="F:oxidoreductase activity, acting on NAD(P)H"/>
    <property type="evidence" value="ECO:0007669"/>
    <property type="project" value="InterPro"/>
</dbReference>
<comment type="caution">
    <text evidence="2">The sequence shown here is derived from an EMBL/GenBank/DDBJ whole genome shotgun (WGS) entry which is preliminary data.</text>
</comment>